<dbReference type="EMBL" id="CP071518">
    <property type="protein sequence ID" value="QSX79645.1"/>
    <property type="molecule type" value="Genomic_DNA"/>
</dbReference>
<dbReference type="SMART" id="SM00382">
    <property type="entry name" value="AAA"/>
    <property type="match status" value="1"/>
</dbReference>
<dbReference type="Gene3D" id="3.40.50.300">
    <property type="entry name" value="P-loop containing nucleotide triphosphate hydrolases"/>
    <property type="match status" value="1"/>
</dbReference>
<dbReference type="GO" id="GO:0005524">
    <property type="term" value="F:ATP binding"/>
    <property type="evidence" value="ECO:0007669"/>
    <property type="project" value="UniProtKB-KW"/>
</dbReference>
<dbReference type="KEGG" id="lsf:I8J32_007325"/>
<feature type="compositionally biased region" description="Low complexity" evidence="5">
    <location>
        <begin position="20"/>
        <end position="30"/>
    </location>
</feature>
<dbReference type="PANTHER" id="PTHR46743">
    <property type="entry name" value="TEICHOIC ACIDS EXPORT ATP-BINDING PROTEIN TAGH"/>
    <property type="match status" value="1"/>
</dbReference>
<dbReference type="GO" id="GO:0140359">
    <property type="term" value="F:ABC-type transporter activity"/>
    <property type="evidence" value="ECO:0007669"/>
    <property type="project" value="InterPro"/>
</dbReference>
<dbReference type="RefSeq" id="WP_200610207.1">
    <property type="nucleotide sequence ID" value="NZ_CP071518.1"/>
</dbReference>
<dbReference type="GO" id="GO:0016020">
    <property type="term" value="C:membrane"/>
    <property type="evidence" value="ECO:0007669"/>
    <property type="project" value="InterPro"/>
</dbReference>
<dbReference type="Pfam" id="PF00005">
    <property type="entry name" value="ABC_tran"/>
    <property type="match status" value="1"/>
</dbReference>
<evidence type="ECO:0000313" key="7">
    <source>
        <dbReference type="EMBL" id="QSX79645.1"/>
    </source>
</evidence>
<dbReference type="InterPro" id="IPR027417">
    <property type="entry name" value="P-loop_NTPase"/>
</dbReference>
<feature type="region of interest" description="Disordered" evidence="5">
    <location>
        <begin position="1"/>
        <end position="30"/>
    </location>
</feature>
<dbReference type="InterPro" id="IPR050683">
    <property type="entry name" value="Bact_Polysacc_Export_ATP-bd"/>
</dbReference>
<comment type="similarity">
    <text evidence="1">Belongs to the ABC transporter superfamily.</text>
</comment>
<protein>
    <submittedName>
        <fullName evidence="7">ABC transporter ATP-binding protein</fullName>
    </submittedName>
</protein>
<gene>
    <name evidence="7" type="ORF">I8J32_007325</name>
</gene>
<dbReference type="AlphaFoldDB" id="A0A975AU19"/>
<keyword evidence="2" id="KW-0813">Transport</keyword>
<evidence type="ECO:0000256" key="1">
    <source>
        <dbReference type="ARBA" id="ARBA00005417"/>
    </source>
</evidence>
<dbReference type="PROSITE" id="PS50893">
    <property type="entry name" value="ABC_TRANSPORTER_2"/>
    <property type="match status" value="1"/>
</dbReference>
<dbReference type="CDD" id="cd03220">
    <property type="entry name" value="ABC_KpsT_Wzt"/>
    <property type="match status" value="1"/>
</dbReference>
<feature type="domain" description="ABC transporter" evidence="6">
    <location>
        <begin position="48"/>
        <end position="283"/>
    </location>
</feature>
<name>A0A975AU19_9GAMM</name>
<evidence type="ECO:0000256" key="2">
    <source>
        <dbReference type="ARBA" id="ARBA00022448"/>
    </source>
</evidence>
<evidence type="ECO:0000256" key="5">
    <source>
        <dbReference type="SAM" id="MobiDB-lite"/>
    </source>
</evidence>
<reference evidence="7 8" key="1">
    <citation type="submission" date="2021-03" db="EMBL/GenBank/DDBJ databases">
        <title>Lysobacter sp. nov. isolated from soil of gangwondo yeongwol, south Korea.</title>
        <authorList>
            <person name="Kim K.R."/>
            <person name="Kim K.H."/>
            <person name="Jeon C.O."/>
        </authorList>
    </citation>
    <scope>NUCLEOTIDE SEQUENCE [LARGE SCALE GENOMIC DNA]</scope>
    <source>
        <strain evidence="7 8">R19</strain>
    </source>
</reference>
<dbReference type="PANTHER" id="PTHR46743:SF2">
    <property type="entry name" value="TEICHOIC ACIDS EXPORT ATP-BINDING PROTEIN TAGH"/>
    <property type="match status" value="1"/>
</dbReference>
<evidence type="ECO:0000313" key="8">
    <source>
        <dbReference type="Proteomes" id="UP000639274"/>
    </source>
</evidence>
<dbReference type="InterPro" id="IPR017871">
    <property type="entry name" value="ABC_transporter-like_CS"/>
</dbReference>
<organism evidence="7 8">
    <name type="scientific">Agrilutibacter solisilvae</name>
    <dbReference type="NCBI Taxonomy" id="2763317"/>
    <lineage>
        <taxon>Bacteria</taxon>
        <taxon>Pseudomonadati</taxon>
        <taxon>Pseudomonadota</taxon>
        <taxon>Gammaproteobacteria</taxon>
        <taxon>Lysobacterales</taxon>
        <taxon>Lysobacteraceae</taxon>
        <taxon>Agrilutibacter</taxon>
    </lineage>
</organism>
<dbReference type="Proteomes" id="UP000639274">
    <property type="component" value="Chromosome"/>
</dbReference>
<evidence type="ECO:0000259" key="6">
    <source>
        <dbReference type="PROSITE" id="PS50893"/>
    </source>
</evidence>
<dbReference type="PROSITE" id="PS00211">
    <property type="entry name" value="ABC_TRANSPORTER_1"/>
    <property type="match status" value="1"/>
</dbReference>
<sequence length="413" mass="44615">MNIDSKSSASGDIESTTPASGVVHSRSGVGSTGPVSIKVERLALSVPIYLQRERKARGWAGMFLGAALDPPRRELVKLLDNVTFHAHEGDRVAILGRNGAGKSTLLRVLNGVYAPTSGTVQVRGSCQALLNMSLGFNGEATVRENIFLRGTAMGMKGVDLRDHIDPILEFSGLREKSNHRLRTLSAGQKMRLGFAISTSFQHDVILMDEWVGAGDADFMTKATERMQSRVNGSKIVMLASHSAQLLREVCNKGIVLERGRLVYGGDIVSALKYYHELLAGLRVAPEETPVELGEVSGNAYGFVDEIRVEDGAVHVRGWSVSAIGEPLTGLVMLVAGARHPVAAVERYRRPDVVDHMGLTDDECGFRARFDLPLVRSLADLGPDVQLMVGENVHQAYDPLRLADDVIAALQTAG</sequence>
<evidence type="ECO:0000256" key="4">
    <source>
        <dbReference type="ARBA" id="ARBA00022840"/>
    </source>
</evidence>
<evidence type="ECO:0000256" key="3">
    <source>
        <dbReference type="ARBA" id="ARBA00022741"/>
    </source>
</evidence>
<dbReference type="SUPFAM" id="SSF52540">
    <property type="entry name" value="P-loop containing nucleoside triphosphate hydrolases"/>
    <property type="match status" value="1"/>
</dbReference>
<feature type="compositionally biased region" description="Polar residues" evidence="5">
    <location>
        <begin position="1"/>
        <end position="19"/>
    </location>
</feature>
<dbReference type="InterPro" id="IPR003439">
    <property type="entry name" value="ABC_transporter-like_ATP-bd"/>
</dbReference>
<dbReference type="InterPro" id="IPR015860">
    <property type="entry name" value="ABC_transpr_TagH-like"/>
</dbReference>
<dbReference type="GO" id="GO:0016887">
    <property type="term" value="F:ATP hydrolysis activity"/>
    <property type="evidence" value="ECO:0007669"/>
    <property type="project" value="InterPro"/>
</dbReference>
<proteinExistence type="inferred from homology"/>
<keyword evidence="4 7" id="KW-0067">ATP-binding</keyword>
<keyword evidence="8" id="KW-1185">Reference proteome</keyword>
<dbReference type="InterPro" id="IPR003593">
    <property type="entry name" value="AAA+_ATPase"/>
</dbReference>
<keyword evidence="3" id="KW-0547">Nucleotide-binding</keyword>
<accession>A0A975AU19</accession>